<evidence type="ECO:0000313" key="3">
    <source>
        <dbReference type="Proteomes" id="UP001557470"/>
    </source>
</evidence>
<feature type="compositionally biased region" description="Basic residues" evidence="1">
    <location>
        <begin position="1"/>
        <end position="11"/>
    </location>
</feature>
<feature type="compositionally biased region" description="Basic and acidic residues" evidence="1">
    <location>
        <begin position="81"/>
        <end position="90"/>
    </location>
</feature>
<reference evidence="2 3" key="1">
    <citation type="submission" date="2024-06" db="EMBL/GenBank/DDBJ databases">
        <authorList>
            <person name="Pan Q."/>
            <person name="Wen M."/>
            <person name="Jouanno E."/>
            <person name="Zahm M."/>
            <person name="Klopp C."/>
            <person name="Cabau C."/>
            <person name="Louis A."/>
            <person name="Berthelot C."/>
            <person name="Parey E."/>
            <person name="Roest Crollius H."/>
            <person name="Montfort J."/>
            <person name="Robinson-Rechavi M."/>
            <person name="Bouchez O."/>
            <person name="Lampietro C."/>
            <person name="Lopez Roques C."/>
            <person name="Donnadieu C."/>
            <person name="Postlethwait J."/>
            <person name="Bobe J."/>
            <person name="Verreycken H."/>
            <person name="Guiguen Y."/>
        </authorList>
    </citation>
    <scope>NUCLEOTIDE SEQUENCE [LARGE SCALE GENOMIC DNA]</scope>
    <source>
        <strain evidence="2">Up_M1</strain>
        <tissue evidence="2">Testis</tissue>
    </source>
</reference>
<feature type="region of interest" description="Disordered" evidence="1">
    <location>
        <begin position="81"/>
        <end position="167"/>
    </location>
</feature>
<feature type="compositionally biased region" description="Polar residues" evidence="1">
    <location>
        <begin position="153"/>
        <end position="165"/>
    </location>
</feature>
<sequence length="235" mass="25515">MSAAPNHRRTKPGGVKTGCAGQASFNNGVMGPTSQIPGLCQEATEGAPEARTSGRRVGIFESDSEYVKLAKAGGQKGLLWHEDNKEEVKPNKSYNAPDWFSTGSQRESKATSPDGCQGYSKRQPLSAPFGTDDSSAWERESDSCKEKKASIADASSQMENLSLNQGGYMEVNKYKKTQSDFSMDRSHDKKTAPVSMSKLLSFGYIEDEKKSTKDDDSSSVTSEQTTIAPEDDDLE</sequence>
<feature type="compositionally biased region" description="Basic and acidic residues" evidence="1">
    <location>
        <begin position="136"/>
        <end position="150"/>
    </location>
</feature>
<dbReference type="PANTHER" id="PTHR31097">
    <property type="entry name" value="SI:DKEY-276J7.1"/>
    <property type="match status" value="1"/>
</dbReference>
<comment type="caution">
    <text evidence="2">The sequence shown here is derived from an EMBL/GenBank/DDBJ whole genome shotgun (WGS) entry which is preliminary data.</text>
</comment>
<dbReference type="AlphaFoldDB" id="A0ABD0XKC3"/>
<dbReference type="Pfam" id="PF17662">
    <property type="entry name" value="DUF5524"/>
    <property type="match status" value="1"/>
</dbReference>
<protein>
    <submittedName>
        <fullName evidence="2">Uncharacterized protein</fullName>
    </submittedName>
</protein>
<feature type="region of interest" description="Disordered" evidence="1">
    <location>
        <begin position="1"/>
        <end position="56"/>
    </location>
</feature>
<proteinExistence type="predicted"/>
<accession>A0ABD0XKC3</accession>
<organism evidence="2 3">
    <name type="scientific">Umbra pygmaea</name>
    <name type="common">Eastern mudminnow</name>
    <dbReference type="NCBI Taxonomy" id="75934"/>
    <lineage>
        <taxon>Eukaryota</taxon>
        <taxon>Metazoa</taxon>
        <taxon>Chordata</taxon>
        <taxon>Craniata</taxon>
        <taxon>Vertebrata</taxon>
        <taxon>Euteleostomi</taxon>
        <taxon>Actinopterygii</taxon>
        <taxon>Neopterygii</taxon>
        <taxon>Teleostei</taxon>
        <taxon>Protacanthopterygii</taxon>
        <taxon>Esociformes</taxon>
        <taxon>Umbridae</taxon>
        <taxon>Umbra</taxon>
    </lineage>
</organism>
<dbReference type="Proteomes" id="UP001557470">
    <property type="component" value="Unassembled WGS sequence"/>
</dbReference>
<evidence type="ECO:0000256" key="1">
    <source>
        <dbReference type="SAM" id="MobiDB-lite"/>
    </source>
</evidence>
<evidence type="ECO:0000313" key="2">
    <source>
        <dbReference type="EMBL" id="KAL1021881.1"/>
    </source>
</evidence>
<gene>
    <name evidence="2" type="ORF">UPYG_G00019260</name>
</gene>
<dbReference type="PANTHER" id="PTHR31097:SF3">
    <property type="entry name" value="SI:DKEY-276J7.1"/>
    <property type="match status" value="1"/>
</dbReference>
<feature type="region of interest" description="Disordered" evidence="1">
    <location>
        <begin position="207"/>
        <end position="235"/>
    </location>
</feature>
<keyword evidence="3" id="KW-1185">Reference proteome</keyword>
<dbReference type="EMBL" id="JAGEUA010000001">
    <property type="protein sequence ID" value="KAL1021881.1"/>
    <property type="molecule type" value="Genomic_DNA"/>
</dbReference>
<name>A0ABD0XKC3_UMBPY</name>
<feature type="compositionally biased region" description="Basic and acidic residues" evidence="1">
    <location>
        <begin position="207"/>
        <end position="216"/>
    </location>
</feature>
<feature type="compositionally biased region" description="Polar residues" evidence="1">
    <location>
        <begin position="23"/>
        <end position="36"/>
    </location>
</feature>
<dbReference type="InterPro" id="IPR040247">
    <property type="entry name" value="DUF5524"/>
</dbReference>